<dbReference type="InterPro" id="IPR039568">
    <property type="entry name" value="Peptidase_MA-like_dom"/>
</dbReference>
<feature type="transmembrane region" description="Helical" evidence="1">
    <location>
        <begin position="272"/>
        <end position="290"/>
    </location>
</feature>
<comment type="caution">
    <text evidence="3">The sequence shown here is derived from an EMBL/GenBank/DDBJ whole genome shotgun (WGS) entry which is preliminary data.</text>
</comment>
<evidence type="ECO:0000256" key="1">
    <source>
        <dbReference type="SAM" id="Phobius"/>
    </source>
</evidence>
<keyword evidence="1" id="KW-0472">Membrane</keyword>
<dbReference type="AlphaFoldDB" id="A0A7V5LKN2"/>
<evidence type="ECO:0000259" key="2">
    <source>
        <dbReference type="Pfam" id="PF13485"/>
    </source>
</evidence>
<evidence type="ECO:0000313" key="3">
    <source>
        <dbReference type="EMBL" id="HHE55873.1"/>
    </source>
</evidence>
<keyword evidence="1" id="KW-1133">Transmembrane helix</keyword>
<gene>
    <name evidence="3" type="ORF">ENL21_08830</name>
</gene>
<protein>
    <recommendedName>
        <fullName evidence="2">Peptidase MA-like domain-containing protein</fullName>
    </recommendedName>
</protein>
<reference evidence="3" key="1">
    <citation type="journal article" date="2020" name="mSystems">
        <title>Genome- and Community-Level Interaction Insights into Carbon Utilization and Element Cycling Functions of Hydrothermarchaeota in Hydrothermal Sediment.</title>
        <authorList>
            <person name="Zhou Z."/>
            <person name="Liu Y."/>
            <person name="Xu W."/>
            <person name="Pan J."/>
            <person name="Luo Z.H."/>
            <person name="Li M."/>
        </authorList>
    </citation>
    <scope>NUCLEOTIDE SEQUENCE [LARGE SCALE GENOMIC DNA]</scope>
    <source>
        <strain evidence="3">HyVt-76</strain>
    </source>
</reference>
<accession>A0A7V5LKN2</accession>
<feature type="transmembrane region" description="Helical" evidence="1">
    <location>
        <begin position="12"/>
        <end position="32"/>
    </location>
</feature>
<dbReference type="EMBL" id="DRTD01000658">
    <property type="protein sequence ID" value="HHE55873.1"/>
    <property type="molecule type" value="Genomic_DNA"/>
</dbReference>
<dbReference type="Pfam" id="PF13485">
    <property type="entry name" value="Peptidase_MA_2"/>
    <property type="match status" value="1"/>
</dbReference>
<proteinExistence type="predicted"/>
<feature type="domain" description="Peptidase MA-like" evidence="2">
    <location>
        <begin position="73"/>
        <end position="258"/>
    </location>
</feature>
<organism evidence="3">
    <name type="scientific">Caldithrix abyssi</name>
    <dbReference type="NCBI Taxonomy" id="187145"/>
    <lineage>
        <taxon>Bacteria</taxon>
        <taxon>Pseudomonadati</taxon>
        <taxon>Calditrichota</taxon>
        <taxon>Calditrichia</taxon>
        <taxon>Calditrichales</taxon>
        <taxon>Calditrichaceae</taxon>
        <taxon>Caldithrix</taxon>
    </lineage>
</organism>
<sequence>MVDLNLAKVNKIFIFGIFLIVSFWSLTYGATLKKQQYRALIFYYDQPDSLLVNELIQKIDRPLQRIEGLFHEALDVPVSVRLTKSDKEFEGFLYNQVPEWSQAVALPQQRMVILKLADAEQIKKSPQILIHELVHILLYDFLQGAYLPVWLNEGMADYFSEGGLSFEKKIVLAQAMVQKKIIDLMSIDSLLKMKAPQARLAYVEAQSAVEFMAKQFGDQRLIELLKNIRHQKNFHKAFRFTFGFDLLDFEIQWNEFIKQKYRWLVLLKFEEWIFALSGLLFLIAVVVVYLRNRKKLKTLSEEDQDDFIDGGT</sequence>
<keyword evidence="1" id="KW-0812">Transmembrane</keyword>
<name>A0A7V5LKN2_CALAY</name>
<dbReference type="Proteomes" id="UP000886111">
    <property type="component" value="Unassembled WGS sequence"/>
</dbReference>